<feature type="region of interest" description="Disordered" evidence="1">
    <location>
        <begin position="290"/>
        <end position="313"/>
    </location>
</feature>
<evidence type="ECO:0000313" key="3">
    <source>
        <dbReference type="Proteomes" id="UP000799770"/>
    </source>
</evidence>
<evidence type="ECO:0008006" key="4">
    <source>
        <dbReference type="Google" id="ProtNLM"/>
    </source>
</evidence>
<evidence type="ECO:0000313" key="2">
    <source>
        <dbReference type="EMBL" id="KAF2114113.1"/>
    </source>
</evidence>
<dbReference type="AlphaFoldDB" id="A0A6A5Z528"/>
<dbReference type="Proteomes" id="UP000799770">
    <property type="component" value="Unassembled WGS sequence"/>
</dbReference>
<gene>
    <name evidence="2" type="ORF">BDV96DRAFT_577595</name>
</gene>
<organism evidence="2 3">
    <name type="scientific">Lophiotrema nucula</name>
    <dbReference type="NCBI Taxonomy" id="690887"/>
    <lineage>
        <taxon>Eukaryota</taxon>
        <taxon>Fungi</taxon>
        <taxon>Dikarya</taxon>
        <taxon>Ascomycota</taxon>
        <taxon>Pezizomycotina</taxon>
        <taxon>Dothideomycetes</taxon>
        <taxon>Pleosporomycetidae</taxon>
        <taxon>Pleosporales</taxon>
        <taxon>Lophiotremataceae</taxon>
        <taxon>Lophiotrema</taxon>
    </lineage>
</organism>
<proteinExistence type="predicted"/>
<name>A0A6A5Z528_9PLEO</name>
<dbReference type="OrthoDB" id="5366531at2759"/>
<reference evidence="2" key="1">
    <citation type="journal article" date="2020" name="Stud. Mycol.">
        <title>101 Dothideomycetes genomes: a test case for predicting lifestyles and emergence of pathogens.</title>
        <authorList>
            <person name="Haridas S."/>
            <person name="Albert R."/>
            <person name="Binder M."/>
            <person name="Bloem J."/>
            <person name="Labutti K."/>
            <person name="Salamov A."/>
            <person name="Andreopoulos B."/>
            <person name="Baker S."/>
            <person name="Barry K."/>
            <person name="Bills G."/>
            <person name="Bluhm B."/>
            <person name="Cannon C."/>
            <person name="Castanera R."/>
            <person name="Culley D."/>
            <person name="Daum C."/>
            <person name="Ezra D."/>
            <person name="Gonzalez J."/>
            <person name="Henrissat B."/>
            <person name="Kuo A."/>
            <person name="Liang C."/>
            <person name="Lipzen A."/>
            <person name="Lutzoni F."/>
            <person name="Magnuson J."/>
            <person name="Mondo S."/>
            <person name="Nolan M."/>
            <person name="Ohm R."/>
            <person name="Pangilinan J."/>
            <person name="Park H.-J."/>
            <person name="Ramirez L."/>
            <person name="Alfaro M."/>
            <person name="Sun H."/>
            <person name="Tritt A."/>
            <person name="Yoshinaga Y."/>
            <person name="Zwiers L.-H."/>
            <person name="Turgeon B."/>
            <person name="Goodwin S."/>
            <person name="Spatafora J."/>
            <person name="Crous P."/>
            <person name="Grigoriev I."/>
        </authorList>
    </citation>
    <scope>NUCLEOTIDE SEQUENCE</scope>
    <source>
        <strain evidence="2">CBS 627.86</strain>
    </source>
</reference>
<dbReference type="EMBL" id="ML977326">
    <property type="protein sequence ID" value="KAF2114113.1"/>
    <property type="molecule type" value="Genomic_DNA"/>
</dbReference>
<accession>A0A6A5Z528</accession>
<protein>
    <recommendedName>
        <fullName evidence="4">Pentatricopeptide repeat domain-containing protein</fullName>
    </recommendedName>
</protein>
<evidence type="ECO:0000256" key="1">
    <source>
        <dbReference type="SAM" id="MobiDB-lite"/>
    </source>
</evidence>
<sequence length="825" mass="96076">MPKALDRLLASPSALRTLRAIVSSPDLPSICLLSTNCRRATTNRRPYSSKPKPATYAHPRSSSYKYAVFRPSGIEREGSVDRLGLNREEPPTAGEPATEERLWVQELVQFLQYKERLHGVDGLPQIWTGLVERGFMLPTASTPEAGLIWGTFLKEPTLFEPLLAHAERQLQQTGQTYPHLYEKCMQYWLPRQPRRAMRYHHLLVLKLKLKALPLLKIAQSTKLNSRALETFMEMYKTSNERDLYDAMVPTLHEQGKFEFARRWHTICYHRQDLPSSVVATHPVVQLLLAETQSSPRPNKPQLPAAPSAEKDSKLSVVLHSQERSQPDIPMYNEDLLRRLQRRDIEPVRFDDTFCARLFATKAFPPSSVIDGLKMVGVNEIGPQAVRAMAMRTEPLSELSDMFRQLRAAGITLQGSVFSVALEKFAMENNLRLMQSMIESDQHADVFEDRNMQEKLLDHYLKESDWLQVYRTLAILSLVYNDSRTESWNLLFRARIRQIDRWQVAHVLEDLRANRVMLSSRSIFTVKYLLPRRQRGRRPQPRANGNVDELRFVTRTYMTILESSVGVLTPHTWREIIRRYGMTGRFRELQRLIYWLLSWYAPRDGNPKFALLPKSRFLDSATEAMRRTFPDRKHYFNLPSDLPQTDQRHPIRQLFPPPLQQAIIIWGFRAGLLINAPTEQSMLPGNAAKKHFRKILKQEHFIRRLNWSVGLRLIVKLRDAGVVVQRSTVIKALQMMFIVLFGRGRSSKKQNRMMEYANNMSYHDYAREVNRIWGEPLFYLPDLRQERLSARTLWHPNMHDRRVLRENCCSRDSVYLKTKCRSSKAP</sequence>
<keyword evidence="3" id="KW-1185">Reference proteome</keyword>